<feature type="signal peptide" evidence="2">
    <location>
        <begin position="1"/>
        <end position="32"/>
    </location>
</feature>
<dbReference type="Proteomes" id="UP000094764">
    <property type="component" value="Unassembled WGS sequence"/>
</dbReference>
<dbReference type="EMBL" id="MIKB01000013">
    <property type="protein sequence ID" value="OEG16492.1"/>
    <property type="molecule type" value="Genomic_DNA"/>
</dbReference>
<keyword evidence="1" id="KW-0472">Membrane</keyword>
<dbReference type="STRING" id="903983.BCR23_06275"/>
<sequence length="110" mass="12271">MNPSLNKLAYKRLITIMFFFSLTIFLAPSVFANEAGEAEVGITFKETEDVTPPLRDNTLTADKSKPINKRVSFPNTGETVKQLTFLISGMILIVISFAVILEKQIKIGNY</sequence>
<evidence type="ECO:0000313" key="4">
    <source>
        <dbReference type="Proteomes" id="UP000094764"/>
    </source>
</evidence>
<evidence type="ECO:0000256" key="2">
    <source>
        <dbReference type="SAM" id="SignalP"/>
    </source>
</evidence>
<feature type="transmembrane region" description="Helical" evidence="1">
    <location>
        <begin position="83"/>
        <end position="101"/>
    </location>
</feature>
<gene>
    <name evidence="3" type="ORF">BCR23_06275</name>
</gene>
<dbReference type="AlphaFoldDB" id="A0A1E5GUZ5"/>
<keyword evidence="4" id="KW-1185">Reference proteome</keyword>
<dbReference type="RefSeq" id="WP_069634943.1">
    <property type="nucleotide sequence ID" value="NZ_JXKZ01000009.1"/>
</dbReference>
<name>A0A1E5GUZ5_9ENTE</name>
<keyword evidence="2" id="KW-0732">Signal</keyword>
<dbReference type="OrthoDB" id="2186833at2"/>
<comment type="caution">
    <text evidence="3">The sequence shown here is derived from an EMBL/GenBank/DDBJ whole genome shotgun (WGS) entry which is preliminary data.</text>
</comment>
<protein>
    <submittedName>
        <fullName evidence="3">Cell wall protein</fullName>
    </submittedName>
</protein>
<evidence type="ECO:0000256" key="1">
    <source>
        <dbReference type="SAM" id="Phobius"/>
    </source>
</evidence>
<accession>A0A1E5GUZ5</accession>
<keyword evidence="1" id="KW-0812">Transmembrane</keyword>
<keyword evidence="1" id="KW-1133">Transmembrane helix</keyword>
<feature type="chain" id="PRO_5009177826" evidence="2">
    <location>
        <begin position="33"/>
        <end position="110"/>
    </location>
</feature>
<evidence type="ECO:0000313" key="3">
    <source>
        <dbReference type="EMBL" id="OEG16492.1"/>
    </source>
</evidence>
<organism evidence="3 4">
    <name type="scientific">Enterococcus quebecensis</name>
    <dbReference type="NCBI Taxonomy" id="903983"/>
    <lineage>
        <taxon>Bacteria</taxon>
        <taxon>Bacillati</taxon>
        <taxon>Bacillota</taxon>
        <taxon>Bacilli</taxon>
        <taxon>Lactobacillales</taxon>
        <taxon>Enterococcaceae</taxon>
        <taxon>Enterococcus</taxon>
    </lineage>
</organism>
<reference evidence="4" key="1">
    <citation type="submission" date="2016-09" db="EMBL/GenBank/DDBJ databases">
        <authorList>
            <person name="Gulvik C.A."/>
        </authorList>
    </citation>
    <scope>NUCLEOTIDE SEQUENCE [LARGE SCALE GENOMIC DNA]</scope>
    <source>
        <strain evidence="4">LMG 26306</strain>
    </source>
</reference>
<proteinExistence type="predicted"/>